<accession>X0ZT29</accession>
<evidence type="ECO:0000313" key="1">
    <source>
        <dbReference type="EMBL" id="GAG72965.1"/>
    </source>
</evidence>
<protein>
    <submittedName>
        <fullName evidence="1">Uncharacterized protein</fullName>
    </submittedName>
</protein>
<reference evidence="1" key="1">
    <citation type="journal article" date="2014" name="Front. Microbiol.">
        <title>High frequency of phylogenetically diverse reductive dehalogenase-homologous genes in deep subseafloor sedimentary metagenomes.</title>
        <authorList>
            <person name="Kawai M."/>
            <person name="Futagami T."/>
            <person name="Toyoda A."/>
            <person name="Takaki Y."/>
            <person name="Nishi S."/>
            <person name="Hori S."/>
            <person name="Arai W."/>
            <person name="Tsubouchi T."/>
            <person name="Morono Y."/>
            <person name="Uchiyama I."/>
            <person name="Ito T."/>
            <person name="Fujiyama A."/>
            <person name="Inagaki F."/>
            <person name="Takami H."/>
        </authorList>
    </citation>
    <scope>NUCLEOTIDE SEQUENCE</scope>
    <source>
        <strain evidence="1">Expedition CK06-06</strain>
    </source>
</reference>
<name>X0ZT29_9ZZZZ</name>
<gene>
    <name evidence="1" type="ORF">S01H4_09067</name>
</gene>
<comment type="caution">
    <text evidence="1">The sequence shown here is derived from an EMBL/GenBank/DDBJ whole genome shotgun (WGS) entry which is preliminary data.</text>
</comment>
<dbReference type="AlphaFoldDB" id="X0ZT29"/>
<sequence length="46" mass="5019">AGKEFIEGMENLGLGIHALDSQGYKEFIEKQSAAILKSLKKIGLIE</sequence>
<feature type="non-terminal residue" evidence="1">
    <location>
        <position position="1"/>
    </location>
</feature>
<organism evidence="1">
    <name type="scientific">marine sediment metagenome</name>
    <dbReference type="NCBI Taxonomy" id="412755"/>
    <lineage>
        <taxon>unclassified sequences</taxon>
        <taxon>metagenomes</taxon>
        <taxon>ecological metagenomes</taxon>
    </lineage>
</organism>
<dbReference type="EMBL" id="BART01003213">
    <property type="protein sequence ID" value="GAG72965.1"/>
    <property type="molecule type" value="Genomic_DNA"/>
</dbReference>
<proteinExistence type="predicted"/>